<name>B7K0A4_RIPO1</name>
<dbReference type="InterPro" id="IPR036610">
    <property type="entry name" value="PEBP-like_sf"/>
</dbReference>
<dbReference type="eggNOG" id="COG1881">
    <property type="taxonomic scope" value="Bacteria"/>
</dbReference>
<dbReference type="Gene3D" id="3.90.280.10">
    <property type="entry name" value="PEBP-like"/>
    <property type="match status" value="1"/>
</dbReference>
<dbReference type="OrthoDB" id="9797506at2"/>
<organism evidence="1 2">
    <name type="scientific">Rippkaea orientalis (strain PCC 8801 / RF-1)</name>
    <name type="common">Cyanothece sp. (strain PCC 8801)</name>
    <dbReference type="NCBI Taxonomy" id="41431"/>
    <lineage>
        <taxon>Bacteria</taxon>
        <taxon>Bacillati</taxon>
        <taxon>Cyanobacteriota</taxon>
        <taxon>Cyanophyceae</taxon>
        <taxon>Oscillatoriophycideae</taxon>
        <taxon>Chroococcales</taxon>
        <taxon>Aphanothecaceae</taxon>
        <taxon>Rippkaea</taxon>
        <taxon>Rippkaea orientalis</taxon>
    </lineage>
</organism>
<evidence type="ECO:0000313" key="1">
    <source>
        <dbReference type="EMBL" id="ACK67388.1"/>
    </source>
</evidence>
<reference evidence="2" key="1">
    <citation type="journal article" date="2011" name="MBio">
        <title>Novel metabolic attributes of the genus Cyanothece, comprising a group of unicellular nitrogen-fixing Cyanobacteria.</title>
        <authorList>
            <person name="Bandyopadhyay A."/>
            <person name="Elvitigala T."/>
            <person name="Welsh E."/>
            <person name="Stockel J."/>
            <person name="Liberton M."/>
            <person name="Min H."/>
            <person name="Sherman L.A."/>
            <person name="Pakrasi H.B."/>
        </authorList>
    </citation>
    <scope>NUCLEOTIDE SEQUENCE [LARGE SCALE GENOMIC DNA]</scope>
    <source>
        <strain evidence="2">PCC 8801</strain>
    </source>
</reference>
<dbReference type="KEGG" id="cyp:PCC8801_3420"/>
<dbReference type="InterPro" id="IPR008914">
    <property type="entry name" value="PEBP"/>
</dbReference>
<dbReference type="AlphaFoldDB" id="B7K0A4"/>
<dbReference type="SUPFAM" id="SSF49777">
    <property type="entry name" value="PEBP-like"/>
    <property type="match status" value="1"/>
</dbReference>
<keyword evidence="2" id="KW-1185">Reference proteome</keyword>
<dbReference type="EMBL" id="CP001287">
    <property type="protein sequence ID" value="ACK67388.1"/>
    <property type="molecule type" value="Genomic_DNA"/>
</dbReference>
<dbReference type="CDD" id="cd00865">
    <property type="entry name" value="PEBP_bact_arch"/>
    <property type="match status" value="1"/>
</dbReference>
<dbReference type="PANTHER" id="PTHR30289:SF1">
    <property type="entry name" value="PEBP (PHOSPHATIDYLETHANOLAMINE-BINDING PROTEIN) FAMILY PROTEIN"/>
    <property type="match status" value="1"/>
</dbReference>
<accession>B7K0A4</accession>
<protein>
    <submittedName>
        <fullName evidence="1">PEBP family protein</fullName>
    </submittedName>
</protein>
<dbReference type="Pfam" id="PF01161">
    <property type="entry name" value="PBP"/>
    <property type="match status" value="1"/>
</dbReference>
<proteinExistence type="predicted"/>
<dbReference type="RefSeq" id="WP_012596648.1">
    <property type="nucleotide sequence ID" value="NC_011726.1"/>
</dbReference>
<dbReference type="NCBIfam" id="TIGR00481">
    <property type="entry name" value="YbhB/YbcL family Raf kinase inhibitor-like protein"/>
    <property type="match status" value="1"/>
</dbReference>
<gene>
    <name evidence="1" type="ordered locus">PCC8801_3420</name>
</gene>
<evidence type="ECO:0000313" key="2">
    <source>
        <dbReference type="Proteomes" id="UP000008204"/>
    </source>
</evidence>
<dbReference type="PANTHER" id="PTHR30289">
    <property type="entry name" value="UNCHARACTERIZED PROTEIN YBCL-RELATED"/>
    <property type="match status" value="1"/>
</dbReference>
<dbReference type="STRING" id="41431.PCC8801_3420"/>
<dbReference type="HOGENOM" id="CLU_083918_3_2_3"/>
<dbReference type="InterPro" id="IPR005247">
    <property type="entry name" value="YbhB_YbcL/LppC-like"/>
</dbReference>
<dbReference type="Proteomes" id="UP000008204">
    <property type="component" value="Chromosome"/>
</dbReference>
<sequence>MKLTSSAFENNAKIPFKYTCDGQNINPPLRISEVPDEAKSLVLIMDDPDVPKRLKADGMWDHWIVFNIPPTVTEIPEGTEPPGIHCLGTSENLHYFGPCPPDREHRYFFKLYALDTELHLNPKATKKDVEERMKGHILAQTELIGRYERH</sequence>